<feature type="transmembrane region" description="Helical" evidence="1">
    <location>
        <begin position="16"/>
        <end position="39"/>
    </location>
</feature>
<feature type="transmembrane region" description="Helical" evidence="1">
    <location>
        <begin position="208"/>
        <end position="229"/>
    </location>
</feature>
<feature type="transmembrane region" description="Helical" evidence="1">
    <location>
        <begin position="51"/>
        <end position="73"/>
    </location>
</feature>
<dbReference type="EMBL" id="CAUJNA010003643">
    <property type="protein sequence ID" value="CAJ1406720.1"/>
    <property type="molecule type" value="Genomic_DNA"/>
</dbReference>
<keyword evidence="1" id="KW-1133">Transmembrane helix</keyword>
<keyword evidence="1" id="KW-0812">Transmembrane</keyword>
<dbReference type="AlphaFoldDB" id="A0AA36JI94"/>
<evidence type="ECO:0000256" key="1">
    <source>
        <dbReference type="SAM" id="Phobius"/>
    </source>
</evidence>
<reference evidence="2" key="1">
    <citation type="submission" date="2023-08" db="EMBL/GenBank/DDBJ databases">
        <authorList>
            <person name="Chen Y."/>
            <person name="Shah S."/>
            <person name="Dougan E. K."/>
            <person name="Thang M."/>
            <person name="Chan C."/>
        </authorList>
    </citation>
    <scope>NUCLEOTIDE SEQUENCE</scope>
</reference>
<evidence type="ECO:0000313" key="3">
    <source>
        <dbReference type="Proteomes" id="UP001178507"/>
    </source>
</evidence>
<sequence length="467" mass="50651">MGSGTLEAPQGLPTSVFLGLAGCGGFLSASGANVLAWSAHQQRRGQAWTRVQSAGFVVACTLLNVSGIAMFAASTALGGAVATVMPVQTGANLLGNMFWQSMLGLKFYDKSMRVGTIVLICAVAELSEIGPQEPPDLPVEELLTHPVAITWAMVMVILAFVSLYGMFKTMHLEMDSPVKLTLYASMVTFTTVVGASIGKLFGLVKGPALALAFTVYFLDGVLCMAGTVMANAQCDVAIFVPLQLSSQLVVNMITGYLVWGDAKYIEHPVSYILVYFLCVMGVYLNSPTMDLVGGMLQWYFIRRSSLSGGRATSSFGKGVLGLLESWRQKADNSPALMQERQRQLVTVLTVGLETGSIKQPEIVELVMLLMREREYGPSPAVIYWLEHNLGLFRYYVARDPGFKDMFRQTLSLEDERRLVELEEALKPREAAASFTSTVSDNALMLTGSGISLDTRNVAAHHARLLDP</sequence>
<organism evidence="2 3">
    <name type="scientific">Effrenium voratum</name>
    <dbReference type="NCBI Taxonomy" id="2562239"/>
    <lineage>
        <taxon>Eukaryota</taxon>
        <taxon>Sar</taxon>
        <taxon>Alveolata</taxon>
        <taxon>Dinophyceae</taxon>
        <taxon>Suessiales</taxon>
        <taxon>Symbiodiniaceae</taxon>
        <taxon>Effrenium</taxon>
    </lineage>
</organism>
<comment type="caution">
    <text evidence="2">The sequence shown here is derived from an EMBL/GenBank/DDBJ whole genome shotgun (WGS) entry which is preliminary data.</text>
</comment>
<keyword evidence="1" id="KW-0472">Membrane</keyword>
<dbReference type="Proteomes" id="UP001178507">
    <property type="component" value="Unassembled WGS sequence"/>
</dbReference>
<proteinExistence type="predicted"/>
<feature type="transmembrane region" description="Helical" evidence="1">
    <location>
        <begin position="180"/>
        <end position="202"/>
    </location>
</feature>
<feature type="transmembrane region" description="Helical" evidence="1">
    <location>
        <begin position="271"/>
        <end position="300"/>
    </location>
</feature>
<feature type="transmembrane region" description="Helical" evidence="1">
    <location>
        <begin position="236"/>
        <end position="259"/>
    </location>
</feature>
<evidence type="ECO:0000313" key="2">
    <source>
        <dbReference type="EMBL" id="CAJ1406720.1"/>
    </source>
</evidence>
<keyword evidence="3" id="KW-1185">Reference proteome</keyword>
<protein>
    <submittedName>
        <fullName evidence="2">Uncharacterized protein</fullName>
    </submittedName>
</protein>
<accession>A0AA36JI94</accession>
<gene>
    <name evidence="2" type="ORF">EVOR1521_LOCUS28610</name>
</gene>
<name>A0AA36JI94_9DINO</name>
<feature type="transmembrane region" description="Helical" evidence="1">
    <location>
        <begin position="149"/>
        <end position="168"/>
    </location>
</feature>